<dbReference type="InterPro" id="IPR016040">
    <property type="entry name" value="NAD(P)-bd_dom"/>
</dbReference>
<dbReference type="GO" id="GO:0008446">
    <property type="term" value="F:GDP-mannose 4,6-dehydratase activity"/>
    <property type="evidence" value="ECO:0007669"/>
    <property type="project" value="UniProtKB-EC"/>
</dbReference>
<dbReference type="EMBL" id="UINC01205962">
    <property type="protein sequence ID" value="SVE27376.1"/>
    <property type="molecule type" value="Genomic_DNA"/>
</dbReference>
<evidence type="ECO:0000256" key="3">
    <source>
        <dbReference type="ARBA" id="ARBA00011989"/>
    </source>
</evidence>
<evidence type="ECO:0000256" key="1">
    <source>
        <dbReference type="ARBA" id="ARBA00001937"/>
    </source>
</evidence>
<name>A0A383C4L7_9ZZZZ</name>
<dbReference type="Pfam" id="PF16363">
    <property type="entry name" value="GDP_Man_Dehyd"/>
    <property type="match status" value="1"/>
</dbReference>
<dbReference type="InterPro" id="IPR036291">
    <property type="entry name" value="NAD(P)-bd_dom_sf"/>
</dbReference>
<dbReference type="PANTHER" id="PTHR43715:SF1">
    <property type="entry name" value="GDP-MANNOSE 4,6 DEHYDRATASE"/>
    <property type="match status" value="1"/>
</dbReference>
<gene>
    <name evidence="6" type="ORF">METZ01_LOCUS480230</name>
</gene>
<reference evidence="6" key="1">
    <citation type="submission" date="2018-05" db="EMBL/GenBank/DDBJ databases">
        <authorList>
            <person name="Lanie J.A."/>
            <person name="Ng W.-L."/>
            <person name="Kazmierczak K.M."/>
            <person name="Andrzejewski T.M."/>
            <person name="Davidsen T.M."/>
            <person name="Wayne K.J."/>
            <person name="Tettelin H."/>
            <person name="Glass J.I."/>
            <person name="Rusch D."/>
            <person name="Podicherti R."/>
            <person name="Tsui H.-C.T."/>
            <person name="Winkler M.E."/>
        </authorList>
    </citation>
    <scope>NUCLEOTIDE SEQUENCE</scope>
</reference>
<comment type="cofactor">
    <cofactor evidence="1">
        <name>NADP(+)</name>
        <dbReference type="ChEBI" id="CHEBI:58349"/>
    </cofactor>
</comment>
<evidence type="ECO:0000256" key="4">
    <source>
        <dbReference type="ARBA" id="ARBA00023239"/>
    </source>
</evidence>
<dbReference type="EC" id="4.2.1.47" evidence="3"/>
<comment type="similarity">
    <text evidence="2">Belongs to the NAD(P)-dependent epimerase/dehydratase family. GDP-mannose 4,6-dehydratase subfamily.</text>
</comment>
<evidence type="ECO:0000259" key="5">
    <source>
        <dbReference type="Pfam" id="PF16363"/>
    </source>
</evidence>
<dbReference type="InterPro" id="IPR006368">
    <property type="entry name" value="GDP_Man_deHydtase"/>
</dbReference>
<evidence type="ECO:0000256" key="2">
    <source>
        <dbReference type="ARBA" id="ARBA00009263"/>
    </source>
</evidence>
<dbReference type="GO" id="GO:0042351">
    <property type="term" value="P:'de novo' GDP-L-fucose biosynthetic process"/>
    <property type="evidence" value="ECO:0007669"/>
    <property type="project" value="TreeGrafter"/>
</dbReference>
<evidence type="ECO:0000313" key="6">
    <source>
        <dbReference type="EMBL" id="SVE27376.1"/>
    </source>
</evidence>
<dbReference type="Gene3D" id="3.40.50.720">
    <property type="entry name" value="NAD(P)-binding Rossmann-like Domain"/>
    <property type="match status" value="1"/>
</dbReference>
<dbReference type="AlphaFoldDB" id="A0A383C4L7"/>
<dbReference type="Gene3D" id="3.90.25.10">
    <property type="entry name" value="UDP-galactose 4-epimerase, domain 1"/>
    <property type="match status" value="1"/>
</dbReference>
<keyword evidence="4" id="KW-0456">Lyase</keyword>
<feature type="non-terminal residue" evidence="6">
    <location>
        <position position="226"/>
    </location>
</feature>
<dbReference type="SUPFAM" id="SSF51735">
    <property type="entry name" value="NAD(P)-binding Rossmann-fold domains"/>
    <property type="match status" value="1"/>
</dbReference>
<dbReference type="PANTHER" id="PTHR43715">
    <property type="entry name" value="GDP-MANNOSE 4,6-DEHYDRATASE"/>
    <property type="match status" value="1"/>
</dbReference>
<feature type="domain" description="NAD(P)-binding" evidence="5">
    <location>
        <begin position="33"/>
        <end position="226"/>
    </location>
</feature>
<sequence length="226" mass="25268">MPIVRTRCIWREEVALAFGEITRQVARVATSAFITGITGQDGSYLAEFLLKKGYHVHGLVRRASTDNLQRIRHLLDHEQLRLHHGDLTDGGGLTRMVADLKPDEVYNLAAQSHVKISFDTPDYTTDVTAVGAVRLLEAIRSAGIKTRYYQASSSEMFGKVSETPQTETTPFHPRSPYACAKLFAHWITINFREAYGQFGCSGILFNHESPRRGETFVTRKVSLAVA</sequence>
<proteinExistence type="inferred from homology"/>
<accession>A0A383C4L7</accession>
<protein>
    <recommendedName>
        <fullName evidence="3">GDP-mannose 4,6-dehydratase</fullName>
        <ecNumber evidence="3">4.2.1.47</ecNumber>
    </recommendedName>
</protein>
<dbReference type="CDD" id="cd05260">
    <property type="entry name" value="GDP_MD_SDR_e"/>
    <property type="match status" value="1"/>
</dbReference>
<organism evidence="6">
    <name type="scientific">marine metagenome</name>
    <dbReference type="NCBI Taxonomy" id="408172"/>
    <lineage>
        <taxon>unclassified sequences</taxon>
        <taxon>metagenomes</taxon>
        <taxon>ecological metagenomes</taxon>
    </lineage>
</organism>
<dbReference type="FunFam" id="3.40.50.720:FF:000924">
    <property type="entry name" value="GDP-mannose 4,6 dehydratase"/>
    <property type="match status" value="1"/>
</dbReference>